<comment type="caution">
    <text evidence="4">The sequence shown here is derived from an EMBL/GenBank/DDBJ whole genome shotgun (WGS) entry which is preliminary data.</text>
</comment>
<keyword evidence="3" id="KW-0539">Nucleus</keyword>
<evidence type="ECO:0000256" key="3">
    <source>
        <dbReference type="ARBA" id="ARBA00023242"/>
    </source>
</evidence>
<accession>A0AAD2D6V3</accession>
<dbReference type="AlphaFoldDB" id="A0AAD2D6V3"/>
<reference evidence="4" key="1">
    <citation type="submission" date="2023-07" db="EMBL/GenBank/DDBJ databases">
        <authorList>
            <consortium name="AG Swart"/>
            <person name="Singh M."/>
            <person name="Singh A."/>
            <person name="Seah K."/>
            <person name="Emmerich C."/>
        </authorList>
    </citation>
    <scope>NUCLEOTIDE SEQUENCE</scope>
    <source>
        <strain evidence="4">DP1</strain>
    </source>
</reference>
<dbReference type="InterPro" id="IPR036605">
    <property type="entry name" value="Mago_nashi_sf"/>
</dbReference>
<keyword evidence="5" id="KW-1185">Reference proteome</keyword>
<dbReference type="InterPro" id="IPR004023">
    <property type="entry name" value="Mago_nashi"/>
</dbReference>
<proteinExistence type="inferred from homology"/>
<protein>
    <recommendedName>
        <fullName evidence="6">Mago nashi-like protein</fullName>
    </recommendedName>
</protein>
<dbReference type="PANTHER" id="PTHR12638:SF0">
    <property type="entry name" value="MAGO HOMOLOG, EXON JUNCTION COMPLEX SUBUNIT-RELATED"/>
    <property type="match status" value="1"/>
</dbReference>
<evidence type="ECO:0000256" key="1">
    <source>
        <dbReference type="ARBA" id="ARBA00004123"/>
    </source>
</evidence>
<comment type="similarity">
    <text evidence="2">Belongs to the mago nashi family.</text>
</comment>
<dbReference type="GO" id="GO:0035145">
    <property type="term" value="C:exon-exon junction complex"/>
    <property type="evidence" value="ECO:0007669"/>
    <property type="project" value="InterPro"/>
</dbReference>
<comment type="subcellular location">
    <subcellularLocation>
        <location evidence="1">Nucleus</location>
    </subcellularLocation>
</comment>
<evidence type="ECO:0000256" key="2">
    <source>
        <dbReference type="ARBA" id="ARBA00009270"/>
    </source>
</evidence>
<dbReference type="EMBL" id="CAMPGE010023823">
    <property type="protein sequence ID" value="CAI2381713.1"/>
    <property type="molecule type" value="Genomic_DNA"/>
</dbReference>
<dbReference type="PANTHER" id="PTHR12638">
    <property type="entry name" value="PROTEIN MAGO NASHI HOMOLOG"/>
    <property type="match status" value="1"/>
</dbReference>
<name>A0AAD2D6V3_EUPCR</name>
<sequence length="144" mass="16736">MRYYVGHKGKYGHEFLEFEVNSEGRLRYANNSNYKSETMIRKEVYLTEVVVEVLQNIIKDSDVMDLEKEHPDAVKDWPAPDRNGKQELEIILGGQDTKFTTSKFSSLVGMDEHLTTLYYLVQDIKSLIFSLLNLKFRINPINAN</sequence>
<evidence type="ECO:0000313" key="5">
    <source>
        <dbReference type="Proteomes" id="UP001295684"/>
    </source>
</evidence>
<dbReference type="Pfam" id="PF02792">
    <property type="entry name" value="Mago_nashi"/>
    <property type="match status" value="1"/>
</dbReference>
<dbReference type="FunFam" id="3.30.1560.10:FF:000001">
    <property type="entry name" value="Protein mago nashi homolog"/>
    <property type="match status" value="1"/>
</dbReference>
<gene>
    <name evidence="4" type="ORF">ECRASSUSDP1_LOCUS23171</name>
</gene>
<dbReference type="SUPFAM" id="SSF89817">
    <property type="entry name" value="Mago nashi protein"/>
    <property type="match status" value="1"/>
</dbReference>
<evidence type="ECO:0008006" key="6">
    <source>
        <dbReference type="Google" id="ProtNLM"/>
    </source>
</evidence>
<evidence type="ECO:0000313" key="4">
    <source>
        <dbReference type="EMBL" id="CAI2381713.1"/>
    </source>
</evidence>
<dbReference type="Gene3D" id="3.30.1560.10">
    <property type="entry name" value="Mago nashi"/>
    <property type="match status" value="1"/>
</dbReference>
<dbReference type="GO" id="GO:0008380">
    <property type="term" value="P:RNA splicing"/>
    <property type="evidence" value="ECO:0007669"/>
    <property type="project" value="InterPro"/>
</dbReference>
<dbReference type="Proteomes" id="UP001295684">
    <property type="component" value="Unassembled WGS sequence"/>
</dbReference>
<organism evidence="4 5">
    <name type="scientific">Euplotes crassus</name>
    <dbReference type="NCBI Taxonomy" id="5936"/>
    <lineage>
        <taxon>Eukaryota</taxon>
        <taxon>Sar</taxon>
        <taxon>Alveolata</taxon>
        <taxon>Ciliophora</taxon>
        <taxon>Intramacronucleata</taxon>
        <taxon>Spirotrichea</taxon>
        <taxon>Hypotrichia</taxon>
        <taxon>Euplotida</taxon>
        <taxon>Euplotidae</taxon>
        <taxon>Moneuplotes</taxon>
    </lineage>
</organism>